<feature type="region of interest" description="Disordered" evidence="1">
    <location>
        <begin position="1"/>
        <end position="28"/>
    </location>
</feature>
<organism evidence="2 3">
    <name type="scientific">Portunus trituberculatus</name>
    <name type="common">Swimming crab</name>
    <name type="synonym">Neptunus trituberculatus</name>
    <dbReference type="NCBI Taxonomy" id="210409"/>
    <lineage>
        <taxon>Eukaryota</taxon>
        <taxon>Metazoa</taxon>
        <taxon>Ecdysozoa</taxon>
        <taxon>Arthropoda</taxon>
        <taxon>Crustacea</taxon>
        <taxon>Multicrustacea</taxon>
        <taxon>Malacostraca</taxon>
        <taxon>Eumalacostraca</taxon>
        <taxon>Eucarida</taxon>
        <taxon>Decapoda</taxon>
        <taxon>Pleocyemata</taxon>
        <taxon>Brachyura</taxon>
        <taxon>Eubrachyura</taxon>
        <taxon>Portunoidea</taxon>
        <taxon>Portunidae</taxon>
        <taxon>Portuninae</taxon>
        <taxon>Portunus</taxon>
    </lineage>
</organism>
<evidence type="ECO:0000313" key="3">
    <source>
        <dbReference type="Proteomes" id="UP000324222"/>
    </source>
</evidence>
<reference evidence="2 3" key="1">
    <citation type="submission" date="2019-05" db="EMBL/GenBank/DDBJ databases">
        <title>Another draft genome of Portunus trituberculatus and its Hox gene families provides insights of decapod evolution.</title>
        <authorList>
            <person name="Jeong J.-H."/>
            <person name="Song I."/>
            <person name="Kim S."/>
            <person name="Choi T."/>
            <person name="Kim D."/>
            <person name="Ryu S."/>
            <person name="Kim W."/>
        </authorList>
    </citation>
    <scope>NUCLEOTIDE SEQUENCE [LARGE SCALE GENOMIC DNA]</scope>
    <source>
        <tissue evidence="2">Muscle</tissue>
    </source>
</reference>
<name>A0A5B7CVI0_PORTR</name>
<protein>
    <submittedName>
        <fullName evidence="2">Uncharacterized protein</fullName>
    </submittedName>
</protein>
<comment type="caution">
    <text evidence="2">The sequence shown here is derived from an EMBL/GenBank/DDBJ whole genome shotgun (WGS) entry which is preliminary data.</text>
</comment>
<dbReference type="AlphaFoldDB" id="A0A5B7CVI0"/>
<keyword evidence="3" id="KW-1185">Reference proteome</keyword>
<dbReference type="EMBL" id="VSRR010000211">
    <property type="protein sequence ID" value="MPC12336.1"/>
    <property type="molecule type" value="Genomic_DNA"/>
</dbReference>
<evidence type="ECO:0000256" key="1">
    <source>
        <dbReference type="SAM" id="MobiDB-lite"/>
    </source>
</evidence>
<gene>
    <name evidence="2" type="ORF">E2C01_005024</name>
</gene>
<proteinExistence type="predicted"/>
<dbReference type="Proteomes" id="UP000324222">
    <property type="component" value="Unassembled WGS sequence"/>
</dbReference>
<accession>A0A5B7CVI0</accession>
<sequence length="81" mass="8920">MRRCGARRGESAETGTLPPSPSPVKASLSSLSQYRSPSYSSLSMSLYSKRFFHLRHISSGFCTPLCSITVLISTFQRRSSS</sequence>
<evidence type="ECO:0000313" key="2">
    <source>
        <dbReference type="EMBL" id="MPC12336.1"/>
    </source>
</evidence>